<dbReference type="GO" id="GO:0006355">
    <property type="term" value="P:regulation of DNA-templated transcription"/>
    <property type="evidence" value="ECO:0007669"/>
    <property type="project" value="InterPro"/>
</dbReference>
<evidence type="ECO:0000313" key="6">
    <source>
        <dbReference type="Proteomes" id="UP000008792"/>
    </source>
</evidence>
<feature type="region of interest" description="Disordered" evidence="4">
    <location>
        <begin position="1229"/>
        <end position="1274"/>
    </location>
</feature>
<dbReference type="eggNOG" id="KOG2002">
    <property type="taxonomic scope" value="Eukaryota"/>
</dbReference>
<organism evidence="5 6">
    <name type="scientific">Drosophila virilis</name>
    <name type="common">Fruit fly</name>
    <dbReference type="NCBI Taxonomy" id="7244"/>
    <lineage>
        <taxon>Eukaryota</taxon>
        <taxon>Metazoa</taxon>
        <taxon>Ecdysozoa</taxon>
        <taxon>Arthropoda</taxon>
        <taxon>Hexapoda</taxon>
        <taxon>Insecta</taxon>
        <taxon>Pterygota</taxon>
        <taxon>Neoptera</taxon>
        <taxon>Endopterygota</taxon>
        <taxon>Diptera</taxon>
        <taxon>Brachycera</taxon>
        <taxon>Muscomorpha</taxon>
        <taxon>Ephydroidea</taxon>
        <taxon>Drosophilidae</taxon>
        <taxon>Drosophila</taxon>
    </lineage>
</organism>
<feature type="compositionally biased region" description="Basic residues" evidence="4">
    <location>
        <begin position="1054"/>
        <end position="1065"/>
    </location>
</feature>
<evidence type="ECO:0000256" key="3">
    <source>
        <dbReference type="PROSITE-ProRule" id="PRU00339"/>
    </source>
</evidence>
<dbReference type="InterPro" id="IPR031101">
    <property type="entry name" value="Ctr9"/>
</dbReference>
<dbReference type="PANTHER" id="PTHR14027:SF2">
    <property type="entry name" value="RNA POLYMERASE-ASSOCIATED PROTEIN CTR9 HOMOLOG"/>
    <property type="match status" value="1"/>
</dbReference>
<dbReference type="SMR" id="B4LPK0"/>
<feature type="region of interest" description="Disordered" evidence="4">
    <location>
        <begin position="1086"/>
        <end position="1173"/>
    </location>
</feature>
<feature type="region of interest" description="Disordered" evidence="4">
    <location>
        <begin position="837"/>
        <end position="1074"/>
    </location>
</feature>
<dbReference type="Pfam" id="PF13424">
    <property type="entry name" value="TPR_12"/>
    <property type="match status" value="1"/>
</dbReference>
<feature type="compositionally biased region" description="Basic and acidic residues" evidence="4">
    <location>
        <begin position="1026"/>
        <end position="1047"/>
    </location>
</feature>
<dbReference type="OrthoDB" id="343875at2759"/>
<evidence type="ECO:0000313" key="5">
    <source>
        <dbReference type="EMBL" id="EDW60238.2"/>
    </source>
</evidence>
<dbReference type="InParanoid" id="B4LPK0"/>
<feature type="compositionally biased region" description="Basic and acidic residues" evidence="4">
    <location>
        <begin position="1139"/>
        <end position="1153"/>
    </location>
</feature>
<feature type="compositionally biased region" description="Basic and acidic residues" evidence="4">
    <location>
        <begin position="1246"/>
        <end position="1256"/>
    </location>
</feature>
<dbReference type="EMBL" id="CH940648">
    <property type="protein sequence ID" value="EDW60238.2"/>
    <property type="molecule type" value="Genomic_DNA"/>
</dbReference>
<accession>B4LPK0</accession>
<feature type="compositionally biased region" description="Basic and acidic residues" evidence="4">
    <location>
        <begin position="1086"/>
        <end position="1103"/>
    </location>
</feature>
<proteinExistence type="predicted"/>
<keyword evidence="6" id="KW-1185">Reference proteome</keyword>
<gene>
    <name evidence="5" type="primary">Dvir\GJ21372</name>
    <name evidence="5" type="ORF">Dvir_GJ21372</name>
</gene>
<feature type="compositionally biased region" description="Basic and acidic residues" evidence="4">
    <location>
        <begin position="998"/>
        <end position="1017"/>
    </location>
</feature>
<dbReference type="Pfam" id="PF13432">
    <property type="entry name" value="TPR_16"/>
    <property type="match status" value="1"/>
</dbReference>
<dbReference type="InterPro" id="IPR011990">
    <property type="entry name" value="TPR-like_helical_dom_sf"/>
</dbReference>
<feature type="repeat" description="TPR" evidence="3">
    <location>
        <begin position="722"/>
        <end position="755"/>
    </location>
</feature>
<dbReference type="Pfam" id="PF14559">
    <property type="entry name" value="TPR_19"/>
    <property type="match status" value="2"/>
</dbReference>
<dbReference type="FunCoup" id="B4LPK0">
    <property type="interactions" value="3"/>
</dbReference>
<dbReference type="GO" id="GO:0000993">
    <property type="term" value="F:RNA polymerase II complex binding"/>
    <property type="evidence" value="ECO:0007669"/>
    <property type="project" value="TreeGrafter"/>
</dbReference>
<name>B4LPK0_DROVI</name>
<feature type="compositionally biased region" description="Basic residues" evidence="4">
    <location>
        <begin position="986"/>
        <end position="997"/>
    </location>
</feature>
<feature type="repeat" description="TPR" evidence="3">
    <location>
        <begin position="534"/>
        <end position="567"/>
    </location>
</feature>
<dbReference type="PROSITE" id="PS50005">
    <property type="entry name" value="TPR"/>
    <property type="match status" value="3"/>
</dbReference>
<keyword evidence="2 3" id="KW-0802">TPR repeat</keyword>
<evidence type="ECO:0000256" key="4">
    <source>
        <dbReference type="SAM" id="MobiDB-lite"/>
    </source>
</evidence>
<dbReference type="Proteomes" id="UP000008792">
    <property type="component" value="Unassembled WGS sequence"/>
</dbReference>
<dbReference type="Gene3D" id="1.25.40.10">
    <property type="entry name" value="Tetratricopeptide repeat domain"/>
    <property type="match status" value="5"/>
</dbReference>
<dbReference type="PANTHER" id="PTHR14027">
    <property type="entry name" value="RNA POLYMERASE-ASSOCIATED PROTEIN CTR9"/>
    <property type="match status" value="1"/>
</dbReference>
<reference evidence="5 6" key="1">
    <citation type="journal article" date="2007" name="Nature">
        <title>Evolution of genes and genomes on the Drosophila phylogeny.</title>
        <authorList>
            <consortium name="Drosophila 12 Genomes Consortium"/>
            <person name="Clark A.G."/>
            <person name="Eisen M.B."/>
            <person name="Smith D.R."/>
            <person name="Bergman C.M."/>
            <person name="Oliver B."/>
            <person name="Markow T.A."/>
            <person name="Kaufman T.C."/>
            <person name="Kellis M."/>
            <person name="Gelbart W."/>
            <person name="Iyer V.N."/>
            <person name="Pollard D.A."/>
            <person name="Sackton T.B."/>
            <person name="Larracuente A.M."/>
            <person name="Singh N.D."/>
            <person name="Abad J.P."/>
            <person name="Abt D.N."/>
            <person name="Adryan B."/>
            <person name="Aguade M."/>
            <person name="Akashi H."/>
            <person name="Anderson W.W."/>
            <person name="Aquadro C.F."/>
            <person name="Ardell D.H."/>
            <person name="Arguello R."/>
            <person name="Artieri C.G."/>
            <person name="Barbash D.A."/>
            <person name="Barker D."/>
            <person name="Barsanti P."/>
            <person name="Batterham P."/>
            <person name="Batzoglou S."/>
            <person name="Begun D."/>
            <person name="Bhutkar A."/>
            <person name="Blanco E."/>
            <person name="Bosak S.A."/>
            <person name="Bradley R.K."/>
            <person name="Brand A.D."/>
            <person name="Brent M.R."/>
            <person name="Brooks A.N."/>
            <person name="Brown R.H."/>
            <person name="Butlin R.K."/>
            <person name="Caggese C."/>
            <person name="Calvi B.R."/>
            <person name="Bernardo de Carvalho A."/>
            <person name="Caspi A."/>
            <person name="Castrezana S."/>
            <person name="Celniker S.E."/>
            <person name="Chang J.L."/>
            <person name="Chapple C."/>
            <person name="Chatterji S."/>
            <person name="Chinwalla A."/>
            <person name="Civetta A."/>
            <person name="Clifton S.W."/>
            <person name="Comeron J.M."/>
            <person name="Costello J.C."/>
            <person name="Coyne J.A."/>
            <person name="Daub J."/>
            <person name="David R.G."/>
            <person name="Delcher A.L."/>
            <person name="Delehaunty K."/>
            <person name="Do C.B."/>
            <person name="Ebling H."/>
            <person name="Edwards K."/>
            <person name="Eickbush T."/>
            <person name="Evans J.D."/>
            <person name="Filipski A."/>
            <person name="Findeiss S."/>
            <person name="Freyhult E."/>
            <person name="Fulton L."/>
            <person name="Fulton R."/>
            <person name="Garcia A.C."/>
            <person name="Gardiner A."/>
            <person name="Garfield D.A."/>
            <person name="Garvin B.E."/>
            <person name="Gibson G."/>
            <person name="Gilbert D."/>
            <person name="Gnerre S."/>
            <person name="Godfrey J."/>
            <person name="Good R."/>
            <person name="Gotea V."/>
            <person name="Gravely B."/>
            <person name="Greenberg A.J."/>
            <person name="Griffiths-Jones S."/>
            <person name="Gross S."/>
            <person name="Guigo R."/>
            <person name="Gustafson E.A."/>
            <person name="Haerty W."/>
            <person name="Hahn M.W."/>
            <person name="Halligan D.L."/>
            <person name="Halpern A.L."/>
            <person name="Halter G.M."/>
            <person name="Han M.V."/>
            <person name="Heger A."/>
            <person name="Hillier L."/>
            <person name="Hinrichs A.S."/>
            <person name="Holmes I."/>
            <person name="Hoskins R.A."/>
            <person name="Hubisz M.J."/>
            <person name="Hultmark D."/>
            <person name="Huntley M.A."/>
            <person name="Jaffe D.B."/>
            <person name="Jagadeeshan S."/>
            <person name="Jeck W.R."/>
            <person name="Johnson J."/>
            <person name="Jones C.D."/>
            <person name="Jordan W.C."/>
            <person name="Karpen G.H."/>
            <person name="Kataoka E."/>
            <person name="Keightley P.D."/>
            <person name="Kheradpour P."/>
            <person name="Kirkness E.F."/>
            <person name="Koerich L.B."/>
            <person name="Kristiansen K."/>
            <person name="Kudrna D."/>
            <person name="Kulathinal R.J."/>
            <person name="Kumar S."/>
            <person name="Kwok R."/>
            <person name="Lander E."/>
            <person name="Langley C.H."/>
            <person name="Lapoint R."/>
            <person name="Lazzaro B.P."/>
            <person name="Lee S.J."/>
            <person name="Levesque L."/>
            <person name="Li R."/>
            <person name="Lin C.F."/>
            <person name="Lin M.F."/>
            <person name="Lindblad-Toh K."/>
            <person name="Llopart A."/>
            <person name="Long M."/>
            <person name="Low L."/>
            <person name="Lozovsky E."/>
            <person name="Lu J."/>
            <person name="Luo M."/>
            <person name="Machado C.A."/>
            <person name="Makalowski W."/>
            <person name="Marzo M."/>
            <person name="Matsuda M."/>
            <person name="Matzkin L."/>
            <person name="McAllister B."/>
            <person name="McBride C.S."/>
            <person name="McKernan B."/>
            <person name="McKernan K."/>
            <person name="Mendez-Lago M."/>
            <person name="Minx P."/>
            <person name="Mollenhauer M.U."/>
            <person name="Montooth K."/>
            <person name="Mount S.M."/>
            <person name="Mu X."/>
            <person name="Myers E."/>
            <person name="Negre B."/>
            <person name="Newfeld S."/>
            <person name="Nielsen R."/>
            <person name="Noor M.A."/>
            <person name="O'Grady P."/>
            <person name="Pachter L."/>
            <person name="Papaceit M."/>
            <person name="Parisi M.J."/>
            <person name="Parisi M."/>
            <person name="Parts L."/>
            <person name="Pedersen J.S."/>
            <person name="Pesole G."/>
            <person name="Phillippy A.M."/>
            <person name="Ponting C.P."/>
            <person name="Pop M."/>
            <person name="Porcelli D."/>
            <person name="Powell J.R."/>
            <person name="Prohaska S."/>
            <person name="Pruitt K."/>
            <person name="Puig M."/>
            <person name="Quesneville H."/>
            <person name="Ram K.R."/>
            <person name="Rand D."/>
            <person name="Rasmussen M.D."/>
            <person name="Reed L.K."/>
            <person name="Reenan R."/>
            <person name="Reily A."/>
            <person name="Remington K.A."/>
            <person name="Rieger T.T."/>
            <person name="Ritchie M.G."/>
            <person name="Robin C."/>
            <person name="Rogers Y.H."/>
            <person name="Rohde C."/>
            <person name="Rozas J."/>
            <person name="Rubenfield M.J."/>
            <person name="Ruiz A."/>
            <person name="Russo S."/>
            <person name="Salzberg S.L."/>
            <person name="Sanchez-Gracia A."/>
            <person name="Saranga D.J."/>
            <person name="Sato H."/>
            <person name="Schaeffer S.W."/>
            <person name="Schatz M.C."/>
            <person name="Schlenke T."/>
            <person name="Schwartz R."/>
            <person name="Segarra C."/>
            <person name="Singh R.S."/>
            <person name="Sirot L."/>
            <person name="Sirota M."/>
            <person name="Sisneros N.B."/>
            <person name="Smith C.D."/>
            <person name="Smith T.F."/>
            <person name="Spieth J."/>
            <person name="Stage D.E."/>
            <person name="Stark A."/>
            <person name="Stephan W."/>
            <person name="Strausberg R.L."/>
            <person name="Strempel S."/>
            <person name="Sturgill D."/>
            <person name="Sutton G."/>
            <person name="Sutton G.G."/>
            <person name="Tao W."/>
            <person name="Teichmann S."/>
            <person name="Tobari Y.N."/>
            <person name="Tomimura Y."/>
            <person name="Tsolas J.M."/>
            <person name="Valente V.L."/>
            <person name="Venter E."/>
            <person name="Venter J.C."/>
            <person name="Vicario S."/>
            <person name="Vieira F.G."/>
            <person name="Vilella A.J."/>
            <person name="Villasante A."/>
            <person name="Walenz B."/>
            <person name="Wang J."/>
            <person name="Wasserman M."/>
            <person name="Watts T."/>
            <person name="Wilson D."/>
            <person name="Wilson R.K."/>
            <person name="Wing R.A."/>
            <person name="Wolfner M.F."/>
            <person name="Wong A."/>
            <person name="Wong G.K."/>
            <person name="Wu C.I."/>
            <person name="Wu G."/>
            <person name="Yamamoto D."/>
            <person name="Yang H.P."/>
            <person name="Yang S.P."/>
            <person name="Yorke J.A."/>
            <person name="Yoshida K."/>
            <person name="Zdobnov E."/>
            <person name="Zhang P."/>
            <person name="Zhang Y."/>
            <person name="Zimin A.V."/>
            <person name="Baldwin J."/>
            <person name="Abdouelleil A."/>
            <person name="Abdulkadir J."/>
            <person name="Abebe A."/>
            <person name="Abera B."/>
            <person name="Abreu J."/>
            <person name="Acer S.C."/>
            <person name="Aftuck L."/>
            <person name="Alexander A."/>
            <person name="An P."/>
            <person name="Anderson E."/>
            <person name="Anderson S."/>
            <person name="Arachi H."/>
            <person name="Azer M."/>
            <person name="Bachantsang P."/>
            <person name="Barry A."/>
            <person name="Bayul T."/>
            <person name="Berlin A."/>
            <person name="Bessette D."/>
            <person name="Bloom T."/>
            <person name="Blye J."/>
            <person name="Boguslavskiy L."/>
            <person name="Bonnet C."/>
            <person name="Boukhgalter B."/>
            <person name="Bourzgui I."/>
            <person name="Brown A."/>
            <person name="Cahill P."/>
            <person name="Channer S."/>
            <person name="Cheshatsang Y."/>
            <person name="Chuda L."/>
            <person name="Citroen M."/>
            <person name="Collymore A."/>
            <person name="Cooke P."/>
            <person name="Costello M."/>
            <person name="D'Aco K."/>
            <person name="Daza R."/>
            <person name="De Haan G."/>
            <person name="DeGray S."/>
            <person name="DeMaso C."/>
            <person name="Dhargay N."/>
            <person name="Dooley K."/>
            <person name="Dooley E."/>
            <person name="Doricent M."/>
            <person name="Dorje P."/>
            <person name="Dorjee K."/>
            <person name="Dupes A."/>
            <person name="Elong R."/>
            <person name="Falk J."/>
            <person name="Farina A."/>
            <person name="Faro S."/>
            <person name="Ferguson D."/>
            <person name="Fisher S."/>
            <person name="Foley C.D."/>
            <person name="Franke A."/>
            <person name="Friedrich D."/>
            <person name="Gadbois L."/>
            <person name="Gearin G."/>
            <person name="Gearin C.R."/>
            <person name="Giannoukos G."/>
            <person name="Goode T."/>
            <person name="Graham J."/>
            <person name="Grandbois E."/>
            <person name="Grewal S."/>
            <person name="Gyaltsen K."/>
            <person name="Hafez N."/>
            <person name="Hagos B."/>
            <person name="Hall J."/>
            <person name="Henson C."/>
            <person name="Hollinger A."/>
            <person name="Honan T."/>
            <person name="Huard M.D."/>
            <person name="Hughes L."/>
            <person name="Hurhula B."/>
            <person name="Husby M.E."/>
            <person name="Kamat A."/>
            <person name="Kanga B."/>
            <person name="Kashin S."/>
            <person name="Khazanovich D."/>
            <person name="Kisner P."/>
            <person name="Lance K."/>
            <person name="Lara M."/>
            <person name="Lee W."/>
            <person name="Lennon N."/>
            <person name="Letendre F."/>
            <person name="LeVine R."/>
            <person name="Lipovsky A."/>
            <person name="Liu X."/>
            <person name="Liu J."/>
            <person name="Liu S."/>
            <person name="Lokyitsang T."/>
            <person name="Lokyitsang Y."/>
            <person name="Lubonja R."/>
            <person name="Lui A."/>
            <person name="MacDonald P."/>
            <person name="Magnisalis V."/>
            <person name="Maru K."/>
            <person name="Matthews C."/>
            <person name="McCusker W."/>
            <person name="McDonough S."/>
            <person name="Mehta T."/>
            <person name="Meldrim J."/>
            <person name="Meneus L."/>
            <person name="Mihai O."/>
            <person name="Mihalev A."/>
            <person name="Mihova T."/>
            <person name="Mittelman R."/>
            <person name="Mlenga V."/>
            <person name="Montmayeur A."/>
            <person name="Mulrain L."/>
            <person name="Navidi A."/>
            <person name="Naylor J."/>
            <person name="Negash T."/>
            <person name="Nguyen T."/>
            <person name="Nguyen N."/>
            <person name="Nicol R."/>
            <person name="Norbu C."/>
            <person name="Norbu N."/>
            <person name="Novod N."/>
            <person name="O'Neill B."/>
            <person name="Osman S."/>
            <person name="Markiewicz E."/>
            <person name="Oyono O.L."/>
            <person name="Patti C."/>
            <person name="Phunkhang P."/>
            <person name="Pierre F."/>
            <person name="Priest M."/>
            <person name="Raghuraman S."/>
            <person name="Rege F."/>
            <person name="Reyes R."/>
            <person name="Rise C."/>
            <person name="Rogov P."/>
            <person name="Ross K."/>
            <person name="Ryan E."/>
            <person name="Settipalli S."/>
            <person name="Shea T."/>
            <person name="Sherpa N."/>
            <person name="Shi L."/>
            <person name="Shih D."/>
            <person name="Sparrow T."/>
            <person name="Spaulding J."/>
            <person name="Stalker J."/>
            <person name="Stange-Thomann N."/>
            <person name="Stavropoulos S."/>
            <person name="Stone C."/>
            <person name="Strader C."/>
            <person name="Tesfaye S."/>
            <person name="Thomson T."/>
            <person name="Thoulutsang Y."/>
            <person name="Thoulutsang D."/>
            <person name="Topham K."/>
            <person name="Topping I."/>
            <person name="Tsamla T."/>
            <person name="Vassiliev H."/>
            <person name="Vo A."/>
            <person name="Wangchuk T."/>
            <person name="Wangdi T."/>
            <person name="Weiand M."/>
            <person name="Wilkinson J."/>
            <person name="Wilson A."/>
            <person name="Yadav S."/>
            <person name="Young G."/>
            <person name="Yu Q."/>
            <person name="Zembek L."/>
            <person name="Zhong D."/>
            <person name="Zimmer A."/>
            <person name="Zwirko Z."/>
            <person name="Jaffe D.B."/>
            <person name="Alvarez P."/>
            <person name="Brockman W."/>
            <person name="Butler J."/>
            <person name="Chin C."/>
            <person name="Gnerre S."/>
            <person name="Grabherr M."/>
            <person name="Kleber M."/>
            <person name="Mauceli E."/>
            <person name="MacCallum I."/>
        </authorList>
    </citation>
    <scope>NUCLEOTIDE SEQUENCE [LARGE SCALE GENOMIC DNA]</scope>
    <source>
        <strain evidence="6">Tucson 15010-1051.87</strain>
    </source>
</reference>
<feature type="compositionally biased region" description="Basic and acidic residues" evidence="4">
    <location>
        <begin position="837"/>
        <end position="846"/>
    </location>
</feature>
<feature type="compositionally biased region" description="Basic and acidic residues" evidence="4">
    <location>
        <begin position="934"/>
        <end position="956"/>
    </location>
</feature>
<dbReference type="AlphaFoldDB" id="B4LPK0"/>
<feature type="repeat" description="TPR" evidence="3">
    <location>
        <begin position="341"/>
        <end position="374"/>
    </location>
</feature>
<feature type="compositionally biased region" description="Polar residues" evidence="4">
    <location>
        <begin position="1106"/>
        <end position="1117"/>
    </location>
</feature>
<feature type="compositionally biased region" description="Basic and acidic residues" evidence="4">
    <location>
        <begin position="854"/>
        <end position="918"/>
    </location>
</feature>
<evidence type="ECO:0000256" key="1">
    <source>
        <dbReference type="ARBA" id="ARBA00022737"/>
    </source>
</evidence>
<dbReference type="InterPro" id="IPR019734">
    <property type="entry name" value="TPR_rpt"/>
</dbReference>
<feature type="compositionally biased region" description="Basic residues" evidence="4">
    <location>
        <begin position="1257"/>
        <end position="1267"/>
    </location>
</feature>
<dbReference type="HOGENOM" id="CLU_006386_0_0_1"/>
<keyword evidence="1" id="KW-0677">Repeat</keyword>
<protein>
    <submittedName>
        <fullName evidence="5">Uncharacterized protein</fullName>
    </submittedName>
</protein>
<dbReference type="SMART" id="SM00028">
    <property type="entry name" value="TPR"/>
    <property type="match status" value="11"/>
</dbReference>
<dbReference type="STRING" id="7244.B4LPK0"/>
<sequence>MTNKVGKIETAQQSRNSGQVMEPLCDVQEVLNALCSKRVKLREWIQKAWAYYHQNQFEGFVLLLENAITRGFKTYPGYKEDLLKIHTLLAAHFFRLACSEHGNRRAMWQEKVSQQLQIMDSMQLVSNDLPHLLCRGFALMLTEARLQDADNHFVSVLRQMPYSVPALLGRACLAYNRQEYRVALGYFKSVLQHHPHGPADVRVGIAHCFLQMGDLDSARRAFEMAVQRNGRCINALLGIAQLKLNERQRAANMEATNLLCAAFELNHRHPVVLSWLACYLYYSRNYGKMQTAAGNAYLITDNPLLKAQNCFLIARSFHAQSNFDRAFDFYGKALKCLSEYAPPYLGIAQMYVRRGQLDLAEHSLRSLLKLLPDNPHGLRMLATLYAQADSPGKLDKAIQLFKSALERPGARDDYDTWLGLAGTYERLQLWEQAIDAYEQAVSIYLRLQKTTKEAPIAWLNNVAALQLHAGQPEAALQTLDKALSTNPKGATQEHCECNILTMRFNRARVLEELHLADQAEDSYKQLIAEYPNYYDSYLRLGIMAKDRNQIIMAMEYFKAVLQLENDNVAARTYLGNLYAKQGALSQAMCNYNVIMRRPGSFGDSYMLVAVGNVCLVKVQRTTANGQLEMAKQYQENALQLFRKALEQNQRNLWAANGIGVALSNHGHLADGESIFKQIVESSKRCTEAILNTAHIAMEQEHYTEAIDIYKQCLKEFLPTNSVKEMHLLAKAFYQTGQFEEAKKLLQKARHVAPQDLMILYNLGIVIKQDIRQTYGKQRTDRTELQRAEQELKMAQSIFQYLGDKEESLQTAYKQANKCSKLLANVMEDFKNLSELDEVEKKTEERQKVKRDKAKAKEISRKKDYSKKRDQKETETEAPQKSEKEEPMCKDRYRKKDPSKKHQEKISSADEQAKVEHENSICTEGPRKKEHLKKRQEMADEQEKSKNGEKSRKKEYPKQSQENPIYYTELETDELEKPLSDVLSTHSSKKEHSKKRKEKAYETGDRQKIERDESLSKERSRKKEHSKKSEEKPTDSHELQKVEPEKLVCDVINAHARKREHSKKRQERLSDADEYLEIEDELNGIKEYLEQSEGKPNDTNKLLKVEQGSSISDVLNTDSLKREHSKKHHKATDADNPQNSEREEPKSKERSRKRESSKKHHEKPSDSHELQMVKREKLLIEKKFKSPAKVVITDQELDKIKPRQKLNMEELTKNTTFEMTMAKEEFKLEDAPNEEKIKSRKRKHKSKVFECVEESKPEKKHKKSKEKKYKSENIV</sequence>
<dbReference type="GO" id="GO:0016593">
    <property type="term" value="C:Cdc73/Paf1 complex"/>
    <property type="evidence" value="ECO:0007669"/>
    <property type="project" value="TreeGrafter"/>
</dbReference>
<dbReference type="SUPFAM" id="SSF48452">
    <property type="entry name" value="TPR-like"/>
    <property type="match status" value="3"/>
</dbReference>
<evidence type="ECO:0000256" key="2">
    <source>
        <dbReference type="ARBA" id="ARBA00022803"/>
    </source>
</evidence>
<dbReference type="GO" id="GO:0006368">
    <property type="term" value="P:transcription elongation by RNA polymerase II"/>
    <property type="evidence" value="ECO:0007669"/>
    <property type="project" value="TreeGrafter"/>
</dbReference>
<feature type="compositionally biased region" description="Basic and acidic residues" evidence="4">
    <location>
        <begin position="1162"/>
        <end position="1173"/>
    </location>
</feature>